<dbReference type="AlphaFoldDB" id="A0A2G1WEW7"/>
<dbReference type="RefSeq" id="WP_099256676.1">
    <property type="nucleotide sequence ID" value="NZ_NHOA01000150.1"/>
</dbReference>
<organism evidence="1 2">
    <name type="scientific">Halorubrum persicum</name>
    <dbReference type="NCBI Taxonomy" id="1383844"/>
    <lineage>
        <taxon>Archaea</taxon>
        <taxon>Methanobacteriati</taxon>
        <taxon>Methanobacteriota</taxon>
        <taxon>Stenosarchaea group</taxon>
        <taxon>Halobacteria</taxon>
        <taxon>Halobacteriales</taxon>
        <taxon>Haloferacaceae</taxon>
        <taxon>Halorubrum</taxon>
    </lineage>
</organism>
<evidence type="ECO:0000313" key="1">
    <source>
        <dbReference type="EMBL" id="PHQ37522.1"/>
    </source>
</evidence>
<dbReference type="Proteomes" id="UP000222824">
    <property type="component" value="Unassembled WGS sequence"/>
</dbReference>
<sequence>MVHSDRVRSVLEDAKPPDWLDGDDPYADVDIEQLPDWWHDAIVEFREHNLSPYRPPRFTDDVLVPPLIFQMETAYDIEIKLVGVNVDHGDTWEICVDGEVASTVKRERLSDGYTLYKMTSEKFLDIVQTQL</sequence>
<name>A0A2G1WEW7_9EURY</name>
<dbReference type="OrthoDB" id="325754at2157"/>
<comment type="caution">
    <text evidence="1">The sequence shown here is derived from an EMBL/GenBank/DDBJ whole genome shotgun (WGS) entry which is preliminary data.</text>
</comment>
<dbReference type="EMBL" id="NHOA01000150">
    <property type="protein sequence ID" value="PHQ37522.1"/>
    <property type="molecule type" value="Genomic_DNA"/>
</dbReference>
<keyword evidence="2" id="KW-1185">Reference proteome</keyword>
<gene>
    <name evidence="1" type="ORF">DJ69_16645</name>
</gene>
<accession>A0A2G1WEW7</accession>
<protein>
    <submittedName>
        <fullName evidence="1">Uncharacterized protein</fullName>
    </submittedName>
</protein>
<reference evidence="1 2" key="1">
    <citation type="journal article" date="2014" name="Front. Microbiol.">
        <title>Population and genomic analysis of the genus Halorubrum.</title>
        <authorList>
            <person name="Fullmer M.S."/>
            <person name="Soucy S.M."/>
            <person name="Swithers K.S."/>
            <person name="Makkay A.M."/>
            <person name="Wheeler R."/>
            <person name="Ventosa A."/>
            <person name="Gogarten J.P."/>
            <person name="Papke R.T."/>
        </authorList>
    </citation>
    <scope>NUCLEOTIDE SEQUENCE [LARGE SCALE GENOMIC DNA]</scope>
    <source>
        <strain evidence="1 2">C49</strain>
    </source>
</reference>
<evidence type="ECO:0000313" key="2">
    <source>
        <dbReference type="Proteomes" id="UP000222824"/>
    </source>
</evidence>
<proteinExistence type="predicted"/>